<evidence type="ECO:0000259" key="4">
    <source>
        <dbReference type="Pfam" id="PF00061"/>
    </source>
</evidence>
<dbReference type="Pfam" id="PF00061">
    <property type="entry name" value="Lipocalin"/>
    <property type="match status" value="1"/>
</dbReference>
<organism evidence="5 6">
    <name type="scientific">Tetranychus urticae</name>
    <name type="common">Two-spotted spider mite</name>
    <dbReference type="NCBI Taxonomy" id="32264"/>
    <lineage>
        <taxon>Eukaryota</taxon>
        <taxon>Metazoa</taxon>
        <taxon>Ecdysozoa</taxon>
        <taxon>Arthropoda</taxon>
        <taxon>Chelicerata</taxon>
        <taxon>Arachnida</taxon>
        <taxon>Acari</taxon>
        <taxon>Acariformes</taxon>
        <taxon>Trombidiformes</taxon>
        <taxon>Prostigmata</taxon>
        <taxon>Eleutherengona</taxon>
        <taxon>Raphignathae</taxon>
        <taxon>Tetranychoidea</taxon>
        <taxon>Tetranychidae</taxon>
        <taxon>Tetranychus</taxon>
    </lineage>
</organism>
<reference evidence="5" key="2">
    <citation type="submission" date="2015-06" db="UniProtKB">
        <authorList>
            <consortium name="EnsemblMetazoa"/>
        </authorList>
    </citation>
    <scope>IDENTIFICATION</scope>
</reference>
<evidence type="ECO:0000256" key="2">
    <source>
        <dbReference type="PIRNR" id="PIRNR036893"/>
    </source>
</evidence>
<protein>
    <recommendedName>
        <fullName evidence="4">Lipocalin/cytosolic fatty-acid binding domain-containing protein</fullName>
    </recommendedName>
</protein>
<dbReference type="SUPFAM" id="SSF50814">
    <property type="entry name" value="Lipocalins"/>
    <property type="match status" value="1"/>
</dbReference>
<sequence length="200" mass="22114">MIATLFVVFAFASSALGQCPVPLPVPAVDLSKIAGRWYEIAGLTAGEFIESRACTTHDFTPREDGNFNCSFGGIKTDGSKFSDIGIAKRTDIPNLLNLNSLTEMVPWPINFYVADTDYDNYLAASFCMDIPQLLITVRVGMILSRTNTMSADKYAELTDLLVNKIGLPSDSIQSTIQKDCKYWPVSELQQSEEIEYSPFN</sequence>
<dbReference type="EnsemblMetazoa" id="tetur18g00900.1">
    <property type="protein sequence ID" value="tetur18g00900.1"/>
    <property type="gene ID" value="tetur18g00900"/>
</dbReference>
<evidence type="ECO:0000256" key="3">
    <source>
        <dbReference type="RuleBase" id="RU003695"/>
    </source>
</evidence>
<dbReference type="HOGENOM" id="CLU_127873_0_0_1"/>
<feature type="signal peptide" evidence="2">
    <location>
        <begin position="1"/>
        <end position="17"/>
    </location>
</feature>
<dbReference type="GO" id="GO:0005737">
    <property type="term" value="C:cytoplasm"/>
    <property type="evidence" value="ECO:0007669"/>
    <property type="project" value="TreeGrafter"/>
</dbReference>
<dbReference type="PIRSF" id="PIRSF036893">
    <property type="entry name" value="Lipocalin_ApoD"/>
    <property type="match status" value="1"/>
</dbReference>
<reference evidence="6" key="1">
    <citation type="submission" date="2011-08" db="EMBL/GenBank/DDBJ databases">
        <authorList>
            <person name="Rombauts S."/>
        </authorList>
    </citation>
    <scope>NUCLEOTIDE SEQUENCE</scope>
    <source>
        <strain evidence="6">London</strain>
    </source>
</reference>
<dbReference type="InterPro" id="IPR022272">
    <property type="entry name" value="Lipocalin_CS"/>
</dbReference>
<evidence type="ECO:0000313" key="5">
    <source>
        <dbReference type="EnsemblMetazoa" id="tetur18g00900.1"/>
    </source>
</evidence>
<dbReference type="InterPro" id="IPR022271">
    <property type="entry name" value="Lipocalin_ApoD"/>
</dbReference>
<dbReference type="eggNOG" id="ENOG502SZN5">
    <property type="taxonomic scope" value="Eukaryota"/>
</dbReference>
<comment type="similarity">
    <text evidence="1 2 3">Belongs to the calycin superfamily. Lipocalin family.</text>
</comment>
<dbReference type="InterPro" id="IPR012674">
    <property type="entry name" value="Calycin"/>
</dbReference>
<name>T1KQR8_TETUR</name>
<dbReference type="PANTHER" id="PTHR10612">
    <property type="entry name" value="APOLIPOPROTEIN D"/>
    <property type="match status" value="1"/>
</dbReference>
<feature type="domain" description="Lipocalin/cytosolic fatty-acid binding" evidence="4">
    <location>
        <begin position="34"/>
        <end position="179"/>
    </location>
</feature>
<proteinExistence type="inferred from homology"/>
<accession>T1KQR8</accession>
<dbReference type="InterPro" id="IPR000566">
    <property type="entry name" value="Lipocln_cytosolic_FA-bd_dom"/>
</dbReference>
<dbReference type="EMBL" id="CAEY01000380">
    <property type="status" value="NOT_ANNOTATED_CDS"/>
    <property type="molecule type" value="Genomic_DNA"/>
</dbReference>
<keyword evidence="6" id="KW-1185">Reference proteome</keyword>
<dbReference type="PROSITE" id="PS00213">
    <property type="entry name" value="LIPOCALIN"/>
    <property type="match status" value="1"/>
</dbReference>
<keyword evidence="2" id="KW-0732">Signal</keyword>
<dbReference type="PANTHER" id="PTHR10612:SF34">
    <property type="entry name" value="APOLIPOPROTEIN D"/>
    <property type="match status" value="1"/>
</dbReference>
<dbReference type="Proteomes" id="UP000015104">
    <property type="component" value="Unassembled WGS sequence"/>
</dbReference>
<dbReference type="GO" id="GO:0000302">
    <property type="term" value="P:response to reactive oxygen species"/>
    <property type="evidence" value="ECO:0007669"/>
    <property type="project" value="TreeGrafter"/>
</dbReference>
<evidence type="ECO:0000256" key="1">
    <source>
        <dbReference type="ARBA" id="ARBA00006889"/>
    </source>
</evidence>
<feature type="chain" id="PRO_5013438089" description="Lipocalin/cytosolic fatty-acid binding domain-containing protein" evidence="2">
    <location>
        <begin position="18"/>
        <end position="200"/>
    </location>
</feature>
<evidence type="ECO:0000313" key="6">
    <source>
        <dbReference type="Proteomes" id="UP000015104"/>
    </source>
</evidence>
<dbReference type="AlphaFoldDB" id="T1KQR8"/>
<dbReference type="GO" id="GO:0006629">
    <property type="term" value="P:lipid metabolic process"/>
    <property type="evidence" value="ECO:0007669"/>
    <property type="project" value="TreeGrafter"/>
</dbReference>
<dbReference type="Gene3D" id="2.40.128.20">
    <property type="match status" value="1"/>
</dbReference>